<gene>
    <name evidence="2" type="ORF">ACFFP0_28070</name>
</gene>
<organism evidence="2 3">
    <name type="scientific">Rhizobium puerariae</name>
    <dbReference type="NCBI Taxonomy" id="1585791"/>
    <lineage>
        <taxon>Bacteria</taxon>
        <taxon>Pseudomonadati</taxon>
        <taxon>Pseudomonadota</taxon>
        <taxon>Alphaproteobacteria</taxon>
        <taxon>Hyphomicrobiales</taxon>
        <taxon>Rhizobiaceae</taxon>
        <taxon>Rhizobium/Agrobacterium group</taxon>
        <taxon>Rhizobium</taxon>
    </lineage>
</organism>
<sequence length="147" mass="16259">MNNEDEDQTPPPDGIDKPYPKYVEAPEFMGTTSRAYELSPAEERWLTAKLERLWEESGALGDPASTSTSDKKRSVRWMPLLRQGEEAATREPAQVYNRKSVVGSADSEHGHKDRTGKDGLASPGVARTILRLLKGNDISSDATNDEQ</sequence>
<dbReference type="Proteomes" id="UP001589692">
    <property type="component" value="Unassembled WGS sequence"/>
</dbReference>
<reference evidence="2 3" key="1">
    <citation type="submission" date="2024-09" db="EMBL/GenBank/DDBJ databases">
        <authorList>
            <person name="Sun Q."/>
            <person name="Mori K."/>
        </authorList>
    </citation>
    <scope>NUCLEOTIDE SEQUENCE [LARGE SCALE GENOMIC DNA]</scope>
    <source>
        <strain evidence="2 3">TBRC 4938</strain>
    </source>
</reference>
<feature type="compositionally biased region" description="Basic and acidic residues" evidence="1">
    <location>
        <begin position="106"/>
        <end position="117"/>
    </location>
</feature>
<accession>A0ABV6AQ13</accession>
<keyword evidence="3" id="KW-1185">Reference proteome</keyword>
<feature type="region of interest" description="Disordered" evidence="1">
    <location>
        <begin position="1"/>
        <end position="26"/>
    </location>
</feature>
<comment type="caution">
    <text evidence="2">The sequence shown here is derived from an EMBL/GenBank/DDBJ whole genome shotgun (WGS) entry which is preliminary data.</text>
</comment>
<evidence type="ECO:0000313" key="3">
    <source>
        <dbReference type="Proteomes" id="UP001589692"/>
    </source>
</evidence>
<evidence type="ECO:0000256" key="1">
    <source>
        <dbReference type="SAM" id="MobiDB-lite"/>
    </source>
</evidence>
<feature type="region of interest" description="Disordered" evidence="1">
    <location>
        <begin position="55"/>
        <end position="124"/>
    </location>
</feature>
<protein>
    <submittedName>
        <fullName evidence="2">Uncharacterized protein</fullName>
    </submittedName>
</protein>
<dbReference type="EMBL" id="JBHMAA010000037">
    <property type="protein sequence ID" value="MFB9952721.1"/>
    <property type="molecule type" value="Genomic_DNA"/>
</dbReference>
<name>A0ABV6AQ13_9HYPH</name>
<proteinExistence type="predicted"/>
<dbReference type="RefSeq" id="WP_377265523.1">
    <property type="nucleotide sequence ID" value="NZ_JBHMAA010000037.1"/>
</dbReference>
<evidence type="ECO:0000313" key="2">
    <source>
        <dbReference type="EMBL" id="MFB9952721.1"/>
    </source>
</evidence>